<evidence type="ECO:0000313" key="2">
    <source>
        <dbReference type="EMBL" id="GGS46357.1"/>
    </source>
</evidence>
<protein>
    <recommendedName>
        <fullName evidence="4">Major facilitator superfamily (MFS) profile domain-containing protein</fullName>
    </recommendedName>
</protein>
<feature type="transmembrane region" description="Helical" evidence="1">
    <location>
        <begin position="83"/>
        <end position="102"/>
    </location>
</feature>
<gene>
    <name evidence="2" type="ORF">GCM10010238_40150</name>
</gene>
<proteinExistence type="predicted"/>
<dbReference type="SUPFAM" id="SSF103473">
    <property type="entry name" value="MFS general substrate transporter"/>
    <property type="match status" value="1"/>
</dbReference>
<organism evidence="2 3">
    <name type="scientific">Streptomyces griseoviridis</name>
    <dbReference type="NCBI Taxonomy" id="45398"/>
    <lineage>
        <taxon>Bacteria</taxon>
        <taxon>Bacillati</taxon>
        <taxon>Actinomycetota</taxon>
        <taxon>Actinomycetes</taxon>
        <taxon>Kitasatosporales</taxon>
        <taxon>Streptomycetaceae</taxon>
        <taxon>Streptomyces</taxon>
    </lineage>
</organism>
<sequence>MVVSAPTGRRAGCAAGCFVGAVGRLAARALVLTLGAGSPAWILLVVTPICGVPQGPNSLALQNPVSHQADPGRMGSSAGLMGTFMYLGSMIASAPTATGAASGAHTSTGGLHRPAWFMLGAGALFPLLPLFDRGLRHVGAPVHSR</sequence>
<keyword evidence="1" id="KW-0812">Transmembrane</keyword>
<keyword evidence="3" id="KW-1185">Reference proteome</keyword>
<evidence type="ECO:0000256" key="1">
    <source>
        <dbReference type="SAM" id="Phobius"/>
    </source>
</evidence>
<reference evidence="2" key="1">
    <citation type="journal article" date="2014" name="Int. J. Syst. Evol. Microbiol.">
        <title>Complete genome sequence of Corynebacterium casei LMG S-19264T (=DSM 44701T), isolated from a smear-ripened cheese.</title>
        <authorList>
            <consortium name="US DOE Joint Genome Institute (JGI-PGF)"/>
            <person name="Walter F."/>
            <person name="Albersmeier A."/>
            <person name="Kalinowski J."/>
            <person name="Ruckert C."/>
        </authorList>
    </citation>
    <scope>NUCLEOTIDE SEQUENCE</scope>
    <source>
        <strain evidence="2">JCM 4234</strain>
    </source>
</reference>
<evidence type="ECO:0000313" key="3">
    <source>
        <dbReference type="Proteomes" id="UP000653493"/>
    </source>
</evidence>
<dbReference type="Proteomes" id="UP000653493">
    <property type="component" value="Unassembled WGS sequence"/>
</dbReference>
<evidence type="ECO:0008006" key="4">
    <source>
        <dbReference type="Google" id="ProtNLM"/>
    </source>
</evidence>
<keyword evidence="1" id="KW-0472">Membrane</keyword>
<name>A0A918GMZ1_STRGD</name>
<keyword evidence="1" id="KW-1133">Transmembrane helix</keyword>
<dbReference type="AlphaFoldDB" id="A0A918GMZ1"/>
<reference evidence="2" key="2">
    <citation type="submission" date="2020-09" db="EMBL/GenBank/DDBJ databases">
        <authorList>
            <person name="Sun Q."/>
            <person name="Ohkuma M."/>
        </authorList>
    </citation>
    <scope>NUCLEOTIDE SEQUENCE</scope>
    <source>
        <strain evidence="2">JCM 4234</strain>
    </source>
</reference>
<comment type="caution">
    <text evidence="2">The sequence shown here is derived from an EMBL/GenBank/DDBJ whole genome shotgun (WGS) entry which is preliminary data.</text>
</comment>
<accession>A0A918GMZ1</accession>
<dbReference type="EMBL" id="BMSL01000011">
    <property type="protein sequence ID" value="GGS46357.1"/>
    <property type="molecule type" value="Genomic_DNA"/>
</dbReference>
<dbReference type="InterPro" id="IPR036259">
    <property type="entry name" value="MFS_trans_sf"/>
</dbReference>
<feature type="transmembrane region" description="Helical" evidence="1">
    <location>
        <begin position="114"/>
        <end position="131"/>
    </location>
</feature>